<gene>
    <name evidence="1" type="ORF">LWI28_022958</name>
</gene>
<accession>A0AAD5ISP4</accession>
<reference evidence="1" key="2">
    <citation type="submission" date="2023-02" db="EMBL/GenBank/DDBJ databases">
        <authorList>
            <person name="Swenson N.G."/>
            <person name="Wegrzyn J.L."/>
            <person name="Mcevoy S.L."/>
        </authorList>
    </citation>
    <scope>NUCLEOTIDE SEQUENCE</scope>
    <source>
        <strain evidence="1">91603</strain>
        <tissue evidence="1">Leaf</tissue>
    </source>
</reference>
<sequence length="94" mass="10756">MNLTRTVGFRVETGIDFGDLDLVFVGVCEFVEFLREGRSSVWCECGRLCEDGDVKKMMEMEVEDDEDTYEMVVENGFVSVHSTFDIRFSGHLGR</sequence>
<organism evidence="1 2">
    <name type="scientific">Acer negundo</name>
    <name type="common">Box elder</name>
    <dbReference type="NCBI Taxonomy" id="4023"/>
    <lineage>
        <taxon>Eukaryota</taxon>
        <taxon>Viridiplantae</taxon>
        <taxon>Streptophyta</taxon>
        <taxon>Embryophyta</taxon>
        <taxon>Tracheophyta</taxon>
        <taxon>Spermatophyta</taxon>
        <taxon>Magnoliopsida</taxon>
        <taxon>eudicotyledons</taxon>
        <taxon>Gunneridae</taxon>
        <taxon>Pentapetalae</taxon>
        <taxon>rosids</taxon>
        <taxon>malvids</taxon>
        <taxon>Sapindales</taxon>
        <taxon>Sapindaceae</taxon>
        <taxon>Hippocastanoideae</taxon>
        <taxon>Acereae</taxon>
        <taxon>Acer</taxon>
    </lineage>
</organism>
<dbReference type="Proteomes" id="UP001064489">
    <property type="component" value="Chromosome 8"/>
</dbReference>
<evidence type="ECO:0000313" key="1">
    <source>
        <dbReference type="EMBL" id="KAI9174805.1"/>
    </source>
</evidence>
<proteinExistence type="predicted"/>
<evidence type="ECO:0000313" key="2">
    <source>
        <dbReference type="Proteomes" id="UP001064489"/>
    </source>
</evidence>
<dbReference type="AlphaFoldDB" id="A0AAD5ISP4"/>
<name>A0AAD5ISP4_ACENE</name>
<dbReference type="EMBL" id="JAJSOW010000103">
    <property type="protein sequence ID" value="KAI9174805.1"/>
    <property type="molecule type" value="Genomic_DNA"/>
</dbReference>
<comment type="caution">
    <text evidence="1">The sequence shown here is derived from an EMBL/GenBank/DDBJ whole genome shotgun (WGS) entry which is preliminary data.</text>
</comment>
<reference evidence="1" key="1">
    <citation type="journal article" date="2022" name="Plant J.">
        <title>Strategies of tolerance reflected in two North American maple genomes.</title>
        <authorList>
            <person name="McEvoy S.L."/>
            <person name="Sezen U.U."/>
            <person name="Trouern-Trend A."/>
            <person name="McMahon S.M."/>
            <person name="Schaberg P.G."/>
            <person name="Yang J."/>
            <person name="Wegrzyn J.L."/>
            <person name="Swenson N.G."/>
        </authorList>
    </citation>
    <scope>NUCLEOTIDE SEQUENCE</scope>
    <source>
        <strain evidence="1">91603</strain>
    </source>
</reference>
<keyword evidence="2" id="KW-1185">Reference proteome</keyword>
<protein>
    <submittedName>
        <fullName evidence="1">Uncharacterized protein</fullName>
    </submittedName>
</protein>